<evidence type="ECO:0000256" key="5">
    <source>
        <dbReference type="SAM" id="MobiDB-lite"/>
    </source>
</evidence>
<organism evidence="7 8">
    <name type="scientific">Apiospora arundinis</name>
    <dbReference type="NCBI Taxonomy" id="335852"/>
    <lineage>
        <taxon>Eukaryota</taxon>
        <taxon>Fungi</taxon>
        <taxon>Dikarya</taxon>
        <taxon>Ascomycota</taxon>
        <taxon>Pezizomycotina</taxon>
        <taxon>Sordariomycetes</taxon>
        <taxon>Xylariomycetidae</taxon>
        <taxon>Amphisphaeriales</taxon>
        <taxon>Apiosporaceae</taxon>
        <taxon>Apiospora</taxon>
    </lineage>
</organism>
<dbReference type="PANTHER" id="PTHR13309">
    <property type="entry name" value="NUCLEAR FRAGILE X MENTAL RETARDATION PROTEIN INTERACTING PROTEIN 1"/>
    <property type="match status" value="1"/>
</dbReference>
<feature type="zinc finger region" description="C3H1-type" evidence="4">
    <location>
        <begin position="454"/>
        <end position="482"/>
    </location>
</feature>
<dbReference type="Pfam" id="PF10453">
    <property type="entry name" value="NUFIP1"/>
    <property type="match status" value="1"/>
</dbReference>
<feature type="compositionally biased region" description="Pro residues" evidence="5">
    <location>
        <begin position="219"/>
        <end position="233"/>
    </location>
</feature>
<feature type="compositionally biased region" description="Basic residues" evidence="5">
    <location>
        <begin position="274"/>
        <end position="283"/>
    </location>
</feature>
<feature type="compositionally biased region" description="Pro residues" evidence="5">
    <location>
        <begin position="116"/>
        <end position="136"/>
    </location>
</feature>
<feature type="compositionally biased region" description="Basic and acidic residues" evidence="5">
    <location>
        <begin position="371"/>
        <end position="421"/>
    </location>
</feature>
<feature type="domain" description="C3H1-type" evidence="6">
    <location>
        <begin position="454"/>
        <end position="482"/>
    </location>
</feature>
<dbReference type="Proteomes" id="UP001390339">
    <property type="component" value="Unassembled WGS sequence"/>
</dbReference>
<accession>A0ABR2J937</accession>
<evidence type="ECO:0000313" key="8">
    <source>
        <dbReference type="Proteomes" id="UP001390339"/>
    </source>
</evidence>
<dbReference type="InterPro" id="IPR036855">
    <property type="entry name" value="Znf_CCCH_sf"/>
</dbReference>
<feature type="compositionally biased region" description="Polar residues" evidence="5">
    <location>
        <begin position="76"/>
        <end position="96"/>
    </location>
</feature>
<sequence length="597" mass="64566">MAGQYSYPPPPPPPPAAAPSSGYPSYGQSPSYSHAPPRGGGSVGLGANRGRGGHHGPPYGGYSHQDFAGHSPAQYGGQTPSGYWNSPAQPNHSPHTNAPLPPSSYHPNYAPQGYNAPPPSNYPPTAYPPNPQPPYQPSYGSNTPDYAARQWSEPGAAYSPYSNRGGRGGFQSDRGGHRPEHGSGPAIRMGFDQNTGHAAQASSGYAQHYPSPQHHAPSTYPPPPYPSYPPVPAPTYSGPAPTPYSHNNSRGRGRDGSGAFRGRSHHNDRGGDKFRHRGQRPHHDHPPAQKSDPSSSKKKKRKTNTLGLTPGDGEESEEESVDEEKRLSELLGADAPVVDDMASWVAERRANFPTKARIEAKKAAEAAQRAEVGEDQKPVTKLDKDEEKAEKLRRQLAKVERKLEKRKREANDEGDEMRVDGAESSSSDSEDDKPESLPTRKASSFLPPPPITRADPTNHCKYYSTGGICGKKGKCRFVHDNLVREQALREQAANGGRMTLKQRLLRNDKDQEDLAIVRSIMDLRTAGRLATGQQATNPSTSSSQRPVHPLPQKVVDAASLPPAPDVLPDGRVKSAYISTETRDMMNELKPYAGHSGN</sequence>
<dbReference type="PANTHER" id="PTHR13309:SF0">
    <property type="entry name" value="FMR1-INTERACTING PROTEIN NUFIP1"/>
    <property type="match status" value="1"/>
</dbReference>
<evidence type="ECO:0000313" key="7">
    <source>
        <dbReference type="EMBL" id="KAK8874325.1"/>
    </source>
</evidence>
<dbReference type="InterPro" id="IPR019496">
    <property type="entry name" value="NUFIP1_cons_dom"/>
</dbReference>
<evidence type="ECO:0000256" key="3">
    <source>
        <dbReference type="ARBA" id="ARBA00022833"/>
    </source>
</evidence>
<keyword evidence="3 4" id="KW-0862">Zinc</keyword>
<feature type="compositionally biased region" description="Acidic residues" evidence="5">
    <location>
        <begin position="312"/>
        <end position="322"/>
    </location>
</feature>
<evidence type="ECO:0000259" key="6">
    <source>
        <dbReference type="PROSITE" id="PS50103"/>
    </source>
</evidence>
<keyword evidence="2 4" id="KW-0863">Zinc-finger</keyword>
<evidence type="ECO:0000256" key="4">
    <source>
        <dbReference type="PROSITE-ProRule" id="PRU00723"/>
    </source>
</evidence>
<dbReference type="EMBL" id="JAPCWZ010000003">
    <property type="protein sequence ID" value="KAK8874325.1"/>
    <property type="molecule type" value="Genomic_DNA"/>
</dbReference>
<feature type="region of interest" description="Disordered" evidence="5">
    <location>
        <begin position="1"/>
        <end position="334"/>
    </location>
</feature>
<feature type="compositionally biased region" description="Pro residues" evidence="5">
    <location>
        <begin position="7"/>
        <end position="17"/>
    </location>
</feature>
<dbReference type="SUPFAM" id="SSF90229">
    <property type="entry name" value="CCCH zinc finger"/>
    <property type="match status" value="1"/>
</dbReference>
<evidence type="ECO:0000256" key="1">
    <source>
        <dbReference type="ARBA" id="ARBA00022723"/>
    </source>
</evidence>
<feature type="compositionally biased region" description="Basic and acidic residues" evidence="5">
    <location>
        <begin position="350"/>
        <end position="364"/>
    </location>
</feature>
<protein>
    <recommendedName>
        <fullName evidence="6">C3H1-type domain-containing protein</fullName>
    </recommendedName>
</protein>
<comment type="caution">
    <text evidence="7">The sequence shown here is derived from an EMBL/GenBank/DDBJ whole genome shotgun (WGS) entry which is preliminary data.</text>
</comment>
<feature type="compositionally biased region" description="Low complexity" evidence="5">
    <location>
        <begin position="18"/>
        <end position="33"/>
    </location>
</feature>
<feature type="compositionally biased region" description="Polar residues" evidence="5">
    <location>
        <begin position="192"/>
        <end position="205"/>
    </location>
</feature>
<name>A0ABR2J937_9PEZI</name>
<feature type="compositionally biased region" description="Gly residues" evidence="5">
    <location>
        <begin position="38"/>
        <end position="50"/>
    </location>
</feature>
<keyword evidence="8" id="KW-1185">Reference proteome</keyword>
<gene>
    <name evidence="7" type="ORF">PGQ11_004839</name>
</gene>
<evidence type="ECO:0000256" key="2">
    <source>
        <dbReference type="ARBA" id="ARBA00022771"/>
    </source>
</evidence>
<proteinExistence type="predicted"/>
<dbReference type="InterPro" id="IPR000571">
    <property type="entry name" value="Znf_CCCH"/>
</dbReference>
<dbReference type="InterPro" id="IPR039136">
    <property type="entry name" value="NUFIP1-like"/>
</dbReference>
<keyword evidence="1 4" id="KW-0479">Metal-binding</keyword>
<feature type="region of interest" description="Disordered" evidence="5">
    <location>
        <begin position="530"/>
        <end position="553"/>
    </location>
</feature>
<dbReference type="PROSITE" id="PS50103">
    <property type="entry name" value="ZF_C3H1"/>
    <property type="match status" value="1"/>
</dbReference>
<reference evidence="7 8" key="1">
    <citation type="journal article" date="2024" name="IMA Fungus">
        <title>Apiospora arundinis, a panoply of carbohydrate-active enzymes and secondary metabolites.</title>
        <authorList>
            <person name="Sorensen T."/>
            <person name="Petersen C."/>
            <person name="Muurmann A.T."/>
            <person name="Christiansen J.V."/>
            <person name="Brundto M.L."/>
            <person name="Overgaard C.K."/>
            <person name="Boysen A.T."/>
            <person name="Wollenberg R.D."/>
            <person name="Larsen T.O."/>
            <person name="Sorensen J.L."/>
            <person name="Nielsen K.L."/>
            <person name="Sondergaard T.E."/>
        </authorList>
    </citation>
    <scope>NUCLEOTIDE SEQUENCE [LARGE SCALE GENOMIC DNA]</scope>
    <source>
        <strain evidence="7 8">AAU 773</strain>
    </source>
</reference>
<feature type="compositionally biased region" description="Polar residues" evidence="5">
    <location>
        <begin position="531"/>
        <end position="545"/>
    </location>
</feature>
<feature type="region of interest" description="Disordered" evidence="5">
    <location>
        <begin position="350"/>
        <end position="458"/>
    </location>
</feature>